<evidence type="ECO:0000259" key="7">
    <source>
        <dbReference type="Pfam" id="PF05199"/>
    </source>
</evidence>
<dbReference type="SUPFAM" id="SSF54373">
    <property type="entry name" value="FAD-linked reductases, C-terminal domain"/>
    <property type="match status" value="1"/>
</dbReference>
<feature type="domain" description="Glucose-methanol-choline oxidoreductase C-terminal" evidence="7">
    <location>
        <begin position="380"/>
        <end position="495"/>
    </location>
</feature>
<dbReference type="InterPro" id="IPR000172">
    <property type="entry name" value="GMC_OxRdtase_N"/>
</dbReference>
<keyword evidence="5" id="KW-0560">Oxidoreductase</keyword>
<keyword evidence="3" id="KW-0285">Flavoprotein</keyword>
<proteinExistence type="inferred from homology"/>
<evidence type="ECO:0000256" key="5">
    <source>
        <dbReference type="ARBA" id="ARBA00023002"/>
    </source>
</evidence>
<dbReference type="InterPro" id="IPR051473">
    <property type="entry name" value="P2Ox-like"/>
</dbReference>
<dbReference type="RefSeq" id="WP_049818746.1">
    <property type="nucleotide sequence ID" value="NZ_JABWRR010000003.1"/>
</dbReference>
<evidence type="ECO:0000256" key="2">
    <source>
        <dbReference type="ARBA" id="ARBA00010790"/>
    </source>
</evidence>
<comment type="caution">
    <text evidence="8">The sequence shown here is derived from an EMBL/GenBank/DDBJ whole genome shotgun (WGS) entry which is preliminary data.</text>
</comment>
<dbReference type="Pfam" id="PF05199">
    <property type="entry name" value="GMC_oxred_C"/>
    <property type="match status" value="1"/>
</dbReference>
<dbReference type="Pfam" id="PF00732">
    <property type="entry name" value="GMC_oxred_N"/>
    <property type="match status" value="1"/>
</dbReference>
<evidence type="ECO:0000313" key="8">
    <source>
        <dbReference type="EMBL" id="MBC3475213.1"/>
    </source>
</evidence>
<keyword evidence="9" id="KW-1185">Reference proteome</keyword>
<dbReference type="Pfam" id="PF13450">
    <property type="entry name" value="NAD_binding_8"/>
    <property type="match status" value="1"/>
</dbReference>
<comment type="cofactor">
    <cofactor evidence="1">
        <name>FAD</name>
        <dbReference type="ChEBI" id="CHEBI:57692"/>
    </cofactor>
</comment>
<protein>
    <submittedName>
        <fullName evidence="8">GMC family oxidoreductase N-terminal domain-containing protein</fullName>
    </submittedName>
</protein>
<gene>
    <name evidence="8" type="ORF">HU747_06335</name>
</gene>
<sequence length="511" mass="55554">MRDAMIDVDVLIVGSGPVGATCARLLVDQGHLHVLMVDAGPRLTERAGLHVRNLPEEARVAAQVAAQGPTAFRYAVPSMPERAGAAVSGRYRLEHLVRPGTHLPNGERWGELPAAACSTNVGGMGAHWTCACPPPADGEAIGFIPTDEMQAALATARELLQVTAAAYPDTPVSQRLRERLSNAFAEVTSRDRAVQRMPLACSAEHDQRRWSGSDTILGALADEAGRPERFELRHDTACLQLLVRHDRVIGAQLLDRSSGTRYRVDAKTVIVAADALRTPQLLWASGIRPQALGRYLNDQPQVVHAVRLDAEECGITRPGEDATVGVYWVPFDRQHHPFHGQVMQMEACPVALTDEAQANVEHIVAMGWFCCKQDIRAEDRVRFSETEKDFLGMPAMTLEYSLTERDLAQVDKARDLLQRAGKALGQPLGEAPLMLPPGSSLHYQGTTRMGEADDGTSVCDDRGQVWGFRNLFVAGNGVIPTPTACNPTLTSVALAVRACERILQEHTHGHA</sequence>
<evidence type="ECO:0000259" key="6">
    <source>
        <dbReference type="Pfam" id="PF00732"/>
    </source>
</evidence>
<dbReference type="InterPro" id="IPR007867">
    <property type="entry name" value="GMC_OxRtase_C"/>
</dbReference>
<evidence type="ECO:0000256" key="4">
    <source>
        <dbReference type="ARBA" id="ARBA00022827"/>
    </source>
</evidence>
<reference evidence="8 9" key="1">
    <citation type="journal article" date="2020" name="Microorganisms">
        <title>Reliable Identification of Environmental Pseudomonas Isolates Using the rpoD Gene.</title>
        <authorList>
            <consortium name="The Broad Institute Genome Sequencing Platform"/>
            <person name="Girard L."/>
            <person name="Lood C."/>
            <person name="Rokni-Zadeh H."/>
            <person name="van Noort V."/>
            <person name="Lavigne R."/>
            <person name="De Mot R."/>
        </authorList>
    </citation>
    <scope>NUCLEOTIDE SEQUENCE [LARGE SCALE GENOMIC DNA]</scope>
    <source>
        <strain evidence="8 9">RW7P2</strain>
    </source>
</reference>
<name>A0ABR6V3Y7_9PSED</name>
<organism evidence="8 9">
    <name type="scientific">Pseudomonas taiwanensis</name>
    <dbReference type="NCBI Taxonomy" id="470150"/>
    <lineage>
        <taxon>Bacteria</taxon>
        <taxon>Pseudomonadati</taxon>
        <taxon>Pseudomonadota</taxon>
        <taxon>Gammaproteobacteria</taxon>
        <taxon>Pseudomonadales</taxon>
        <taxon>Pseudomonadaceae</taxon>
        <taxon>Pseudomonas</taxon>
    </lineage>
</organism>
<keyword evidence="4" id="KW-0274">FAD</keyword>
<dbReference type="PANTHER" id="PTHR42784:SF1">
    <property type="entry name" value="PYRANOSE 2-OXIDASE"/>
    <property type="match status" value="1"/>
</dbReference>
<dbReference type="Gene3D" id="3.50.50.60">
    <property type="entry name" value="FAD/NAD(P)-binding domain"/>
    <property type="match status" value="3"/>
</dbReference>
<comment type="similarity">
    <text evidence="2">Belongs to the GMC oxidoreductase family.</text>
</comment>
<feature type="domain" description="Glucose-methanol-choline oxidoreductase N-terminal" evidence="6">
    <location>
        <begin position="143"/>
        <end position="300"/>
    </location>
</feature>
<dbReference type="Proteomes" id="UP000628086">
    <property type="component" value="Unassembled WGS sequence"/>
</dbReference>
<dbReference type="SUPFAM" id="SSF51905">
    <property type="entry name" value="FAD/NAD(P)-binding domain"/>
    <property type="match status" value="1"/>
</dbReference>
<dbReference type="EMBL" id="JABWRS010000003">
    <property type="protein sequence ID" value="MBC3475213.1"/>
    <property type="molecule type" value="Genomic_DNA"/>
</dbReference>
<dbReference type="PANTHER" id="PTHR42784">
    <property type="entry name" value="PYRANOSE 2-OXIDASE"/>
    <property type="match status" value="1"/>
</dbReference>
<evidence type="ECO:0000313" key="9">
    <source>
        <dbReference type="Proteomes" id="UP000628086"/>
    </source>
</evidence>
<evidence type="ECO:0000256" key="1">
    <source>
        <dbReference type="ARBA" id="ARBA00001974"/>
    </source>
</evidence>
<dbReference type="InterPro" id="IPR036188">
    <property type="entry name" value="FAD/NAD-bd_sf"/>
</dbReference>
<evidence type="ECO:0000256" key="3">
    <source>
        <dbReference type="ARBA" id="ARBA00022630"/>
    </source>
</evidence>
<accession>A0ABR6V3Y7</accession>